<comment type="caution">
    <text evidence="1">The sequence shown here is derived from an EMBL/GenBank/DDBJ whole genome shotgun (WGS) entry which is preliminary data.</text>
</comment>
<evidence type="ECO:0000313" key="1">
    <source>
        <dbReference type="EMBL" id="KAJ9123635.1"/>
    </source>
</evidence>
<evidence type="ECO:0000313" key="2">
    <source>
        <dbReference type="Proteomes" id="UP001234202"/>
    </source>
</evidence>
<proteinExistence type="predicted"/>
<dbReference type="Proteomes" id="UP001234202">
    <property type="component" value="Unassembled WGS sequence"/>
</dbReference>
<keyword evidence="2" id="KW-1185">Reference proteome</keyword>
<organism evidence="1 2">
    <name type="scientific">Naganishia onofrii</name>
    <dbReference type="NCBI Taxonomy" id="1851511"/>
    <lineage>
        <taxon>Eukaryota</taxon>
        <taxon>Fungi</taxon>
        <taxon>Dikarya</taxon>
        <taxon>Basidiomycota</taxon>
        <taxon>Agaricomycotina</taxon>
        <taxon>Tremellomycetes</taxon>
        <taxon>Filobasidiales</taxon>
        <taxon>Filobasidiaceae</taxon>
        <taxon>Naganishia</taxon>
    </lineage>
</organism>
<sequence length="196" mass="21235">MDETFYLTNIAPQVGEGFNRHYWAYLEDFCRRLTGNFEDVYVFTVPLYLPAQSPDGKWRVSYEVIGNPPNIAVPTHFAKVILTSRSQNASSSFGFGGSSKSSVVGGVTEAARDISIGAFVLPNAVIPDEVPLTAFQVPVESVEKAAGLTLFAPSVKQSAKQLCRETKCELIIRRFDDARKGNAGSAKGVLIGGGRK</sequence>
<reference evidence="1" key="1">
    <citation type="submission" date="2023-04" db="EMBL/GenBank/DDBJ databases">
        <title>Draft Genome sequencing of Naganishia species isolated from polar environments using Oxford Nanopore Technology.</title>
        <authorList>
            <person name="Leo P."/>
            <person name="Venkateswaran K."/>
        </authorList>
    </citation>
    <scope>NUCLEOTIDE SEQUENCE</scope>
    <source>
        <strain evidence="1">DBVPG 5303</strain>
    </source>
</reference>
<protein>
    <submittedName>
        <fullName evidence="1">Uncharacterized protein</fullName>
    </submittedName>
</protein>
<dbReference type="EMBL" id="JASBWV010000012">
    <property type="protein sequence ID" value="KAJ9123635.1"/>
    <property type="molecule type" value="Genomic_DNA"/>
</dbReference>
<name>A0ACC2XJ60_9TREE</name>
<accession>A0ACC2XJ60</accession>
<gene>
    <name evidence="1" type="ORF">QFC24_003851</name>
</gene>